<dbReference type="KEGG" id="paln:B0W48_04305"/>
<name>A0A1Q2GVF6_9GAMM</name>
<dbReference type="EMBL" id="CP019628">
    <property type="protein sequence ID" value="AQP99094.1"/>
    <property type="molecule type" value="Genomic_DNA"/>
</dbReference>
<organism evidence="1 2">
    <name type="scientific">Pseudoalteromonas aliena</name>
    <dbReference type="NCBI Taxonomy" id="247523"/>
    <lineage>
        <taxon>Bacteria</taxon>
        <taxon>Pseudomonadati</taxon>
        <taxon>Pseudomonadota</taxon>
        <taxon>Gammaproteobacteria</taxon>
        <taxon>Alteromonadales</taxon>
        <taxon>Pseudoalteromonadaceae</taxon>
        <taxon>Pseudoalteromonas</taxon>
    </lineage>
</organism>
<dbReference type="AlphaFoldDB" id="A0A1Q2GVF6"/>
<protein>
    <submittedName>
        <fullName evidence="1">Uncharacterized protein</fullName>
    </submittedName>
</protein>
<evidence type="ECO:0000313" key="1">
    <source>
        <dbReference type="EMBL" id="AQP99094.1"/>
    </source>
</evidence>
<accession>A0A1Q2GVF6</accession>
<reference evidence="1 2" key="1">
    <citation type="submission" date="2017-02" db="EMBL/GenBank/DDBJ databases">
        <title>Complete genome sequence of the cold-active Pseudoalteromonas aliena strain EH1 isolated from Arctic seawater.</title>
        <authorList>
            <person name="Kim E."/>
            <person name="Heo E."/>
            <person name="Kim H."/>
            <person name="Kim D."/>
        </authorList>
    </citation>
    <scope>NUCLEOTIDE SEQUENCE [LARGE SCALE GENOMIC DNA]</scope>
    <source>
        <strain evidence="1 2">EH1</strain>
    </source>
</reference>
<proteinExistence type="predicted"/>
<dbReference type="Proteomes" id="UP000188243">
    <property type="component" value="Chromosome"/>
</dbReference>
<sequence length="136" mass="15421">MLDFGVVEKSGNFVGSVIHLPSSVLIKHSAKTAEKAISLCLRDLNDQISKLKWFYTEYSDGLIVKLSINGHFNFSCSGITVVAFEKYLESFSIQLLSLHQFSFNDKNYSGYVCNPKSLQQFIEAIINNDKFELMYC</sequence>
<gene>
    <name evidence="1" type="ORF">B0W48_04305</name>
</gene>
<evidence type="ECO:0000313" key="2">
    <source>
        <dbReference type="Proteomes" id="UP000188243"/>
    </source>
</evidence>